<dbReference type="AlphaFoldDB" id="A0A1V8TU91"/>
<proteinExistence type="predicted"/>
<sequence>MVPTKLVRDYFRISEEKFWNLFEIQEDREHTMTQLAYWMRMIPASKRKIKTTMETTKLKTIVEEV</sequence>
<comment type="caution">
    <text evidence="1">The sequence shown here is derived from an EMBL/GenBank/DDBJ whole genome shotgun (WGS) entry which is preliminary data.</text>
</comment>
<dbReference type="Proteomes" id="UP000192596">
    <property type="component" value="Unassembled WGS sequence"/>
</dbReference>
<reference evidence="2" key="1">
    <citation type="submission" date="2017-03" db="EMBL/GenBank/DDBJ databases">
        <title>Genomes of endolithic fungi from Antarctica.</title>
        <authorList>
            <person name="Coleine C."/>
            <person name="Masonjones S."/>
            <person name="Stajich J.E."/>
        </authorList>
    </citation>
    <scope>NUCLEOTIDE SEQUENCE [LARGE SCALE GENOMIC DNA]</scope>
    <source>
        <strain evidence="2">CCFEE 5527</strain>
    </source>
</reference>
<organism evidence="1 2">
    <name type="scientific">Cryoendolithus antarcticus</name>
    <dbReference type="NCBI Taxonomy" id="1507870"/>
    <lineage>
        <taxon>Eukaryota</taxon>
        <taxon>Fungi</taxon>
        <taxon>Dikarya</taxon>
        <taxon>Ascomycota</taxon>
        <taxon>Pezizomycotina</taxon>
        <taxon>Dothideomycetes</taxon>
        <taxon>Dothideomycetidae</taxon>
        <taxon>Cladosporiales</taxon>
        <taxon>Cladosporiaceae</taxon>
        <taxon>Cryoendolithus</taxon>
    </lineage>
</organism>
<dbReference type="InParanoid" id="A0A1V8TU91"/>
<evidence type="ECO:0000313" key="1">
    <source>
        <dbReference type="EMBL" id="OQO14965.1"/>
    </source>
</evidence>
<gene>
    <name evidence="1" type="ORF">B0A48_00347</name>
</gene>
<accession>A0A1V8TU91</accession>
<keyword evidence="2" id="KW-1185">Reference proteome</keyword>
<name>A0A1V8TU91_9PEZI</name>
<evidence type="ECO:0000313" key="2">
    <source>
        <dbReference type="Proteomes" id="UP000192596"/>
    </source>
</evidence>
<protein>
    <submittedName>
        <fullName evidence="1">Uncharacterized protein</fullName>
    </submittedName>
</protein>
<dbReference type="EMBL" id="NAJO01000001">
    <property type="protein sequence ID" value="OQO14965.1"/>
    <property type="molecule type" value="Genomic_DNA"/>
</dbReference>